<evidence type="ECO:0000313" key="1">
    <source>
        <dbReference type="EMBL" id="KIO01072.1"/>
    </source>
</evidence>
<dbReference type="HOGENOM" id="CLU_734808_0_0_1"/>
<evidence type="ECO:0000313" key="2">
    <source>
        <dbReference type="Proteomes" id="UP000054217"/>
    </source>
</evidence>
<name>A0A0C3JUE0_PISTI</name>
<protein>
    <submittedName>
        <fullName evidence="1">Uncharacterized protein</fullName>
    </submittedName>
</protein>
<keyword evidence="2" id="KW-1185">Reference proteome</keyword>
<sequence length="377" mass="43634">MPSFYTNRSDFDPERIVTKWLRSTFIKKCRPGIIFLHPLDSDLPHDNMPMLWHLETMAEAFLRKFTVLSCAYVVPTSERASTLPSETLSQRLLQLETTIGKLNGYGSHEWHASMFPGVFKGQPETAWSAALLLLKSINEAQAKKSFASPSPALRRTTLVSSDAGLVLKDLADLLFNEFKKKRRNDDLDAKITLGRISMECTPPEQPQRHSTLIDLADLLSERFKMETRKEDLDELITLKRAASEHMPPNDPQRQVILRDLWDMLSERFKKEGRREDLDELITLKRAASEQIPPSDPQRQAILRDLEDVLYERFKNEGRREDLDELITLKRVASEHMPPNDLQRQAILRNLEDMLSERFKKEGRREDLDELIMLKRAA</sequence>
<dbReference type="AlphaFoldDB" id="A0A0C3JUE0"/>
<dbReference type="EMBL" id="KN831991">
    <property type="protein sequence ID" value="KIO01072.1"/>
    <property type="molecule type" value="Genomic_DNA"/>
</dbReference>
<organism evidence="1 2">
    <name type="scientific">Pisolithus tinctorius Marx 270</name>
    <dbReference type="NCBI Taxonomy" id="870435"/>
    <lineage>
        <taxon>Eukaryota</taxon>
        <taxon>Fungi</taxon>
        <taxon>Dikarya</taxon>
        <taxon>Basidiomycota</taxon>
        <taxon>Agaricomycotina</taxon>
        <taxon>Agaricomycetes</taxon>
        <taxon>Agaricomycetidae</taxon>
        <taxon>Boletales</taxon>
        <taxon>Sclerodermatineae</taxon>
        <taxon>Pisolithaceae</taxon>
        <taxon>Pisolithus</taxon>
    </lineage>
</organism>
<dbReference type="Gene3D" id="1.25.40.10">
    <property type="entry name" value="Tetratricopeptide repeat domain"/>
    <property type="match status" value="1"/>
</dbReference>
<dbReference type="OrthoDB" id="9991317at2759"/>
<gene>
    <name evidence="1" type="ORF">M404DRAFT_741379</name>
</gene>
<dbReference type="InParanoid" id="A0A0C3JUE0"/>
<proteinExistence type="predicted"/>
<reference evidence="1 2" key="1">
    <citation type="submission" date="2014-04" db="EMBL/GenBank/DDBJ databases">
        <authorList>
            <consortium name="DOE Joint Genome Institute"/>
            <person name="Kuo A."/>
            <person name="Kohler A."/>
            <person name="Costa M.D."/>
            <person name="Nagy L.G."/>
            <person name="Floudas D."/>
            <person name="Copeland A."/>
            <person name="Barry K.W."/>
            <person name="Cichocki N."/>
            <person name="Veneault-Fourrey C."/>
            <person name="LaButti K."/>
            <person name="Lindquist E.A."/>
            <person name="Lipzen A."/>
            <person name="Lundell T."/>
            <person name="Morin E."/>
            <person name="Murat C."/>
            <person name="Sun H."/>
            <person name="Tunlid A."/>
            <person name="Henrissat B."/>
            <person name="Grigoriev I.V."/>
            <person name="Hibbett D.S."/>
            <person name="Martin F."/>
            <person name="Nordberg H.P."/>
            <person name="Cantor M.N."/>
            <person name="Hua S.X."/>
        </authorList>
    </citation>
    <scope>NUCLEOTIDE SEQUENCE [LARGE SCALE GENOMIC DNA]</scope>
    <source>
        <strain evidence="1 2">Marx 270</strain>
    </source>
</reference>
<feature type="non-terminal residue" evidence="1">
    <location>
        <position position="377"/>
    </location>
</feature>
<accession>A0A0C3JUE0</accession>
<dbReference type="Proteomes" id="UP000054217">
    <property type="component" value="Unassembled WGS sequence"/>
</dbReference>
<dbReference type="STRING" id="870435.A0A0C3JUE0"/>
<dbReference type="InterPro" id="IPR011990">
    <property type="entry name" value="TPR-like_helical_dom_sf"/>
</dbReference>
<reference evidence="2" key="2">
    <citation type="submission" date="2015-01" db="EMBL/GenBank/DDBJ databases">
        <title>Evolutionary Origins and Diversification of the Mycorrhizal Mutualists.</title>
        <authorList>
            <consortium name="DOE Joint Genome Institute"/>
            <consortium name="Mycorrhizal Genomics Consortium"/>
            <person name="Kohler A."/>
            <person name="Kuo A."/>
            <person name="Nagy L.G."/>
            <person name="Floudas D."/>
            <person name="Copeland A."/>
            <person name="Barry K.W."/>
            <person name="Cichocki N."/>
            <person name="Veneault-Fourrey C."/>
            <person name="LaButti K."/>
            <person name="Lindquist E.A."/>
            <person name="Lipzen A."/>
            <person name="Lundell T."/>
            <person name="Morin E."/>
            <person name="Murat C."/>
            <person name="Riley R."/>
            <person name="Ohm R."/>
            <person name="Sun H."/>
            <person name="Tunlid A."/>
            <person name="Henrissat B."/>
            <person name="Grigoriev I.V."/>
            <person name="Hibbett D.S."/>
            <person name="Martin F."/>
        </authorList>
    </citation>
    <scope>NUCLEOTIDE SEQUENCE [LARGE SCALE GENOMIC DNA]</scope>
    <source>
        <strain evidence="2">Marx 270</strain>
    </source>
</reference>